<protein>
    <submittedName>
        <fullName evidence="1">Uncharacterized protein</fullName>
    </submittedName>
</protein>
<sequence length="74" mass="8022">MLLLTALRFRTALISPVDHFTAPFSQPIAERETGPWPHGSDAAMLSDGVGKTVMYETAVTLGEVVALLRQLVLN</sequence>
<dbReference type="EMBL" id="MORL01000021">
    <property type="protein sequence ID" value="OIN56590.1"/>
    <property type="molecule type" value="Genomic_DNA"/>
</dbReference>
<dbReference type="AlphaFoldDB" id="A0A1S2VDV0"/>
<proteinExistence type="predicted"/>
<gene>
    <name evidence="1" type="ORF">BLX24_24295</name>
</gene>
<evidence type="ECO:0000313" key="1">
    <source>
        <dbReference type="EMBL" id="OIN56590.1"/>
    </source>
</evidence>
<comment type="caution">
    <text evidence="1">The sequence shown here is derived from an EMBL/GenBank/DDBJ whole genome shotgun (WGS) entry which is preliminary data.</text>
</comment>
<name>A0A1S2VDV0_9BACT</name>
<reference evidence="1 2" key="1">
    <citation type="submission" date="2016-10" db="EMBL/GenBank/DDBJ databases">
        <title>Arsenicibacter rosenii gen. nov., sp. nov., an efficient arsenic-methylating bacterium isolated from an arsenic-contaminated paddy soil.</title>
        <authorList>
            <person name="Huang K."/>
        </authorList>
    </citation>
    <scope>NUCLEOTIDE SEQUENCE [LARGE SCALE GENOMIC DNA]</scope>
    <source>
        <strain evidence="1 2">SM-1</strain>
    </source>
</reference>
<keyword evidence="2" id="KW-1185">Reference proteome</keyword>
<dbReference type="Proteomes" id="UP000181790">
    <property type="component" value="Unassembled WGS sequence"/>
</dbReference>
<organism evidence="1 2">
    <name type="scientific">Arsenicibacter rosenii</name>
    <dbReference type="NCBI Taxonomy" id="1750698"/>
    <lineage>
        <taxon>Bacteria</taxon>
        <taxon>Pseudomonadati</taxon>
        <taxon>Bacteroidota</taxon>
        <taxon>Cytophagia</taxon>
        <taxon>Cytophagales</taxon>
        <taxon>Spirosomataceae</taxon>
        <taxon>Arsenicibacter</taxon>
    </lineage>
</organism>
<accession>A0A1S2VDV0</accession>
<evidence type="ECO:0000313" key="2">
    <source>
        <dbReference type="Proteomes" id="UP000181790"/>
    </source>
</evidence>